<dbReference type="RefSeq" id="WP_107890049.1">
    <property type="nucleotide sequence ID" value="NZ_CP028519.1"/>
</dbReference>
<dbReference type="PROSITE" id="PS51208">
    <property type="entry name" value="AUTOTRANSPORTER"/>
    <property type="match status" value="1"/>
</dbReference>
<dbReference type="SUPFAM" id="SSF103515">
    <property type="entry name" value="Autotransporter"/>
    <property type="match status" value="1"/>
</dbReference>
<dbReference type="EMBL" id="CP028519">
    <property type="protein sequence ID" value="AVY95634.1"/>
    <property type="molecule type" value="Genomic_DNA"/>
</dbReference>
<dbReference type="Gene3D" id="2.40.128.130">
    <property type="entry name" value="Autotransporter beta-domain"/>
    <property type="match status" value="2"/>
</dbReference>
<keyword evidence="3" id="KW-1185">Reference proteome</keyword>
<dbReference type="GO" id="GO:0019867">
    <property type="term" value="C:outer membrane"/>
    <property type="evidence" value="ECO:0007669"/>
    <property type="project" value="InterPro"/>
</dbReference>
<name>A0A2S0PE28_9NEIS</name>
<organism evidence="2 3">
    <name type="scientific">Microvirgula aerodenitrificans</name>
    <dbReference type="NCBI Taxonomy" id="57480"/>
    <lineage>
        <taxon>Bacteria</taxon>
        <taxon>Pseudomonadati</taxon>
        <taxon>Pseudomonadota</taxon>
        <taxon>Betaproteobacteria</taxon>
        <taxon>Neisseriales</taxon>
        <taxon>Aquaspirillaceae</taxon>
        <taxon>Microvirgula</taxon>
    </lineage>
</organism>
<evidence type="ECO:0000313" key="2">
    <source>
        <dbReference type="EMBL" id="AVY95634.1"/>
    </source>
</evidence>
<evidence type="ECO:0000313" key="3">
    <source>
        <dbReference type="Proteomes" id="UP000244173"/>
    </source>
</evidence>
<sequence length="240" mass="25272">MPTLSRALQVASIGSLTGAMDRVGTRLEGLRLADNAAGGTARGMAAGDETARNGVWARTYSLRGRQNERDGFAGYDSKGWGIIAGADHEFAPGLVGGVALSYSDTSVDYNDQLSGNNSRVKSTQLSVYGSVPQLKLEWNKVSQDGYTESGGGPLALSVDSNSAERMRSILGAQLNHDTSIGGVRVQPYVNLFWNHDFKNAGIDSAASFVGGGSALPRAAATRHRLPMRQPAGRSDPCRGV</sequence>
<dbReference type="STRING" id="1122240.GCA_000620105_01883"/>
<protein>
    <recommendedName>
        <fullName evidence="1">Autotransporter domain-containing protein</fullName>
    </recommendedName>
</protein>
<dbReference type="Pfam" id="PF03797">
    <property type="entry name" value="Autotransporter"/>
    <property type="match status" value="2"/>
</dbReference>
<dbReference type="AlphaFoldDB" id="A0A2S0PE28"/>
<gene>
    <name evidence="2" type="ORF">DAI18_17480</name>
</gene>
<dbReference type="KEGG" id="maer:DAI18_17480"/>
<proteinExistence type="predicted"/>
<dbReference type="NCBIfam" id="TIGR01414">
    <property type="entry name" value="autotrans_barl"/>
    <property type="match status" value="2"/>
</dbReference>
<accession>A0A2S0PE28</accession>
<reference evidence="2 3" key="1">
    <citation type="submission" date="2018-04" db="EMBL/GenBank/DDBJ databases">
        <title>Denitrifier Microvirgula.</title>
        <authorList>
            <person name="Anderson E."/>
            <person name="Jang J."/>
            <person name="Ishii S."/>
        </authorList>
    </citation>
    <scope>NUCLEOTIDE SEQUENCE [LARGE SCALE GENOMIC DNA]</scope>
    <source>
        <strain evidence="2 3">BE2.4</strain>
    </source>
</reference>
<dbReference type="InterPro" id="IPR005546">
    <property type="entry name" value="Autotransporte_beta"/>
</dbReference>
<feature type="domain" description="Autotransporter" evidence="1">
    <location>
        <begin position="48"/>
        <end position="240"/>
    </location>
</feature>
<dbReference type="InterPro" id="IPR036709">
    <property type="entry name" value="Autotransporte_beta_dom_sf"/>
</dbReference>
<dbReference type="Proteomes" id="UP000244173">
    <property type="component" value="Chromosome"/>
</dbReference>
<dbReference type="InterPro" id="IPR006315">
    <property type="entry name" value="OM_autotransptr_brl_dom"/>
</dbReference>
<evidence type="ECO:0000259" key="1">
    <source>
        <dbReference type="PROSITE" id="PS51208"/>
    </source>
</evidence>
<dbReference type="OrthoDB" id="5760545at2"/>
<dbReference type="SMART" id="SM00869">
    <property type="entry name" value="Autotransporter"/>
    <property type="match status" value="1"/>
</dbReference>